<proteinExistence type="predicted"/>
<sequence>MTARLRLYAAISLDGCLADDRGEVGWLHPFDAQDYGMAGFLAGIGTVLTGRATYDQARGFGDWPYAGKRVVVLTRRPLDADPPAGVEAMQGEVGSVVARLRAETTGDIWLLGGAAVAQACLALDLVDTLELFVIPLVLGAGLRLFSPGGMPQGWRLEAATTFANGVVGLTYRRA</sequence>
<evidence type="ECO:0000313" key="5">
    <source>
        <dbReference type="Proteomes" id="UP001138708"/>
    </source>
</evidence>
<comment type="caution">
    <text evidence="2">The sequence shown here is derived from an EMBL/GenBank/DDBJ whole genome shotgun (WGS) entry which is preliminary data.</text>
</comment>
<dbReference type="GO" id="GO:0008703">
    <property type="term" value="F:5-amino-6-(5-phosphoribosylamino)uracil reductase activity"/>
    <property type="evidence" value="ECO:0007669"/>
    <property type="project" value="InterPro"/>
</dbReference>
<dbReference type="EMBL" id="JAAVUP010000007">
    <property type="protein sequence ID" value="NKE19140.1"/>
    <property type="molecule type" value="Genomic_DNA"/>
</dbReference>
<dbReference type="AlphaFoldDB" id="A0A9X9WLU2"/>
<dbReference type="EMBL" id="JAAEDK010000049">
    <property type="protein sequence ID" value="MBR0661302.1"/>
    <property type="molecule type" value="Genomic_DNA"/>
</dbReference>
<dbReference type="PANTHER" id="PTHR38011">
    <property type="entry name" value="DIHYDROFOLATE REDUCTASE FAMILY PROTEIN (AFU_ORTHOLOGUE AFUA_8G06820)"/>
    <property type="match status" value="1"/>
</dbReference>
<dbReference type="Proteomes" id="UP001138708">
    <property type="component" value="Unassembled WGS sequence"/>
</dbReference>
<evidence type="ECO:0000313" key="4">
    <source>
        <dbReference type="Proteomes" id="UP000746741"/>
    </source>
</evidence>
<feature type="domain" description="Bacterial bifunctional deaminase-reductase C-terminal" evidence="1">
    <location>
        <begin position="6"/>
        <end position="167"/>
    </location>
</feature>
<evidence type="ECO:0000313" key="3">
    <source>
        <dbReference type="EMBL" id="NKE19140.1"/>
    </source>
</evidence>
<organism evidence="2 5">
    <name type="scientific">Neoroseomonas oryzicola</name>
    <dbReference type="NCBI Taxonomy" id="535904"/>
    <lineage>
        <taxon>Bacteria</taxon>
        <taxon>Pseudomonadati</taxon>
        <taxon>Pseudomonadota</taxon>
        <taxon>Alphaproteobacteria</taxon>
        <taxon>Acetobacterales</taxon>
        <taxon>Acetobacteraceae</taxon>
        <taxon>Neoroseomonas</taxon>
    </lineage>
</organism>
<evidence type="ECO:0000259" key="1">
    <source>
        <dbReference type="Pfam" id="PF01872"/>
    </source>
</evidence>
<gene>
    <name evidence="3" type="ORF">GWK15_19445</name>
    <name evidence="2" type="ORF">GXW75_18750</name>
</gene>
<name>A0A9X9WLU2_9PROT</name>
<reference evidence="2" key="1">
    <citation type="submission" date="2020-01" db="EMBL/GenBank/DDBJ databases">
        <authorList>
            <person name="Rat A."/>
        </authorList>
    </citation>
    <scope>NUCLEOTIDE SEQUENCE</scope>
    <source>
        <strain evidence="2">LMG 31161</strain>
    </source>
</reference>
<dbReference type="Gene3D" id="3.40.430.10">
    <property type="entry name" value="Dihydrofolate Reductase, subunit A"/>
    <property type="match status" value="1"/>
</dbReference>
<dbReference type="InterPro" id="IPR050765">
    <property type="entry name" value="Riboflavin_Biosynth_HTPR"/>
</dbReference>
<dbReference type="PANTHER" id="PTHR38011:SF11">
    <property type="entry name" value="2,5-DIAMINO-6-RIBOSYLAMINO-4(3H)-PYRIMIDINONE 5'-PHOSPHATE REDUCTASE"/>
    <property type="match status" value="1"/>
</dbReference>
<keyword evidence="4" id="KW-1185">Reference proteome</keyword>
<accession>A0A9X9WLU2</accession>
<dbReference type="InterPro" id="IPR024072">
    <property type="entry name" value="DHFR-like_dom_sf"/>
</dbReference>
<dbReference type="Proteomes" id="UP000746741">
    <property type="component" value="Unassembled WGS sequence"/>
</dbReference>
<protein>
    <submittedName>
        <fullName evidence="2">Dihydrofolate reductase</fullName>
    </submittedName>
</protein>
<reference evidence="3 4" key="2">
    <citation type="submission" date="2020-02" db="EMBL/GenBank/DDBJ databases">
        <authorList>
            <person name="Sun Q."/>
            <person name="Inoue M."/>
        </authorList>
    </citation>
    <scope>NUCLEOTIDE SEQUENCE [LARGE SCALE GENOMIC DNA]</scope>
    <source>
        <strain evidence="3 4">KCTC 22478</strain>
    </source>
</reference>
<evidence type="ECO:0000313" key="2">
    <source>
        <dbReference type="EMBL" id="MBR0661302.1"/>
    </source>
</evidence>
<dbReference type="GO" id="GO:0009231">
    <property type="term" value="P:riboflavin biosynthetic process"/>
    <property type="evidence" value="ECO:0007669"/>
    <property type="project" value="InterPro"/>
</dbReference>
<dbReference type="SUPFAM" id="SSF53597">
    <property type="entry name" value="Dihydrofolate reductase-like"/>
    <property type="match status" value="1"/>
</dbReference>
<reference evidence="2" key="3">
    <citation type="journal article" date="2021" name="Syst. Appl. Microbiol.">
        <title>Roseomonas hellenica sp. nov., isolated from roots of wild-growing Alkanna tinctoria.</title>
        <authorList>
            <person name="Rat A."/>
            <person name="Naranjo H.D."/>
            <person name="Lebbe L."/>
            <person name="Cnockaert M."/>
            <person name="Krigas N."/>
            <person name="Grigoriadou K."/>
            <person name="Maloupa E."/>
            <person name="Willems A."/>
        </authorList>
    </citation>
    <scope>NUCLEOTIDE SEQUENCE</scope>
    <source>
        <strain evidence="2">LMG 31161</strain>
    </source>
</reference>
<dbReference type="Pfam" id="PF01872">
    <property type="entry name" value="RibD_C"/>
    <property type="match status" value="1"/>
</dbReference>
<dbReference type="RefSeq" id="WP_168043036.1">
    <property type="nucleotide sequence ID" value="NZ_JAAEDK010000049.1"/>
</dbReference>
<dbReference type="InterPro" id="IPR002734">
    <property type="entry name" value="RibDG_C"/>
</dbReference>